<dbReference type="InterPro" id="IPR029039">
    <property type="entry name" value="Flavoprotein-like_sf"/>
</dbReference>
<dbReference type="SUPFAM" id="SSF52218">
    <property type="entry name" value="Flavoproteins"/>
    <property type="match status" value="1"/>
</dbReference>
<comment type="caution">
    <text evidence="1">The sequence shown here is derived from an EMBL/GenBank/DDBJ whole genome shotgun (WGS) entry which is preliminary data.</text>
</comment>
<gene>
    <name evidence="1" type="ORF">ACFQ0F_03225</name>
</gene>
<dbReference type="RefSeq" id="WP_340674963.1">
    <property type="nucleotide sequence ID" value="NZ_JBHTIT010000001.1"/>
</dbReference>
<reference evidence="2" key="1">
    <citation type="journal article" date="2019" name="Int. J. Syst. Evol. Microbiol.">
        <title>The Global Catalogue of Microorganisms (GCM) 10K type strain sequencing project: providing services to taxonomists for standard genome sequencing and annotation.</title>
        <authorList>
            <consortium name="The Broad Institute Genomics Platform"/>
            <consortium name="The Broad Institute Genome Sequencing Center for Infectious Disease"/>
            <person name="Wu L."/>
            <person name="Ma J."/>
        </authorList>
    </citation>
    <scope>NUCLEOTIDE SEQUENCE [LARGE SCALE GENOMIC DNA]</scope>
    <source>
        <strain evidence="2">CCUG 63419</strain>
    </source>
</reference>
<dbReference type="Gene3D" id="3.40.50.360">
    <property type="match status" value="1"/>
</dbReference>
<accession>A0ABW3HDR0</accession>
<keyword evidence="2" id="KW-1185">Reference proteome</keyword>
<protein>
    <submittedName>
        <fullName evidence="1">Flavodoxin family protein</fullName>
    </submittedName>
</protein>
<sequence>MKQLLIVAHAPSENMQALVSALTEGAQDSEIDDVTVVVAEALKTTPKQVLACDGIILFTSENLAYMSGGMKDFFDRCYYPVLELKQGLPCALLIRAGSDGTGTRRAIESIVTGLRWQWVQEPLICRGAWQTEFVGQARELGMGMAAGLSAGIF</sequence>
<evidence type="ECO:0000313" key="1">
    <source>
        <dbReference type="EMBL" id="MFD0949411.1"/>
    </source>
</evidence>
<name>A0ABW3HDR0_9GAMM</name>
<dbReference type="Proteomes" id="UP001597044">
    <property type="component" value="Unassembled WGS sequence"/>
</dbReference>
<organism evidence="1 2">
    <name type="scientific">Paraperlucidibaca wandonensis</name>
    <dbReference type="NCBI Taxonomy" id="1268273"/>
    <lineage>
        <taxon>Bacteria</taxon>
        <taxon>Pseudomonadati</taxon>
        <taxon>Pseudomonadota</taxon>
        <taxon>Gammaproteobacteria</taxon>
        <taxon>Moraxellales</taxon>
        <taxon>Moraxellaceae</taxon>
        <taxon>Paraperlucidibaca</taxon>
    </lineage>
</organism>
<evidence type="ECO:0000313" key="2">
    <source>
        <dbReference type="Proteomes" id="UP001597044"/>
    </source>
</evidence>
<dbReference type="EMBL" id="JBHTIT010000001">
    <property type="protein sequence ID" value="MFD0949411.1"/>
    <property type="molecule type" value="Genomic_DNA"/>
</dbReference>
<proteinExistence type="predicted"/>